<reference evidence="1 2" key="1">
    <citation type="submission" date="2021-08" db="EMBL/GenBank/DDBJ databases">
        <title>Draft Genome Sequence of Phanerochaete sordida strain YK-624.</title>
        <authorList>
            <person name="Mori T."/>
            <person name="Dohra H."/>
            <person name="Suzuki T."/>
            <person name="Kawagishi H."/>
            <person name="Hirai H."/>
        </authorList>
    </citation>
    <scope>NUCLEOTIDE SEQUENCE [LARGE SCALE GENOMIC DNA]</scope>
    <source>
        <strain evidence="1 2">YK-624</strain>
    </source>
</reference>
<name>A0A9P3G301_9APHY</name>
<dbReference type="AlphaFoldDB" id="A0A9P3G301"/>
<accession>A0A9P3G301</accession>
<sequence>MSNLQQQFMLSQLQSSRCAAQNHMHFQNVGFANTSLVVVTFRDTELVITRSWLKVNAYEDVMKTFKTHFGRLPHNEDVLAGAGSYESWLGHVFLRLQLASGGIGGMRPMHVLGVPEADAQRPVYDLSVTGAGWPEVVDSIERIYVTVVQR</sequence>
<dbReference type="Proteomes" id="UP000703269">
    <property type="component" value="Unassembled WGS sequence"/>
</dbReference>
<evidence type="ECO:0000313" key="1">
    <source>
        <dbReference type="EMBL" id="GJE87323.1"/>
    </source>
</evidence>
<protein>
    <submittedName>
        <fullName evidence="1">Uncharacterized protein</fullName>
    </submittedName>
</protein>
<evidence type="ECO:0000313" key="2">
    <source>
        <dbReference type="Proteomes" id="UP000703269"/>
    </source>
</evidence>
<keyword evidence="2" id="KW-1185">Reference proteome</keyword>
<proteinExistence type="predicted"/>
<dbReference type="EMBL" id="BPQB01000006">
    <property type="protein sequence ID" value="GJE87323.1"/>
    <property type="molecule type" value="Genomic_DNA"/>
</dbReference>
<comment type="caution">
    <text evidence="1">The sequence shown here is derived from an EMBL/GenBank/DDBJ whole genome shotgun (WGS) entry which is preliminary data.</text>
</comment>
<organism evidence="1 2">
    <name type="scientific">Phanerochaete sordida</name>
    <dbReference type="NCBI Taxonomy" id="48140"/>
    <lineage>
        <taxon>Eukaryota</taxon>
        <taxon>Fungi</taxon>
        <taxon>Dikarya</taxon>
        <taxon>Basidiomycota</taxon>
        <taxon>Agaricomycotina</taxon>
        <taxon>Agaricomycetes</taxon>
        <taxon>Polyporales</taxon>
        <taxon>Phanerochaetaceae</taxon>
        <taxon>Phanerochaete</taxon>
    </lineage>
</organism>
<gene>
    <name evidence="1" type="ORF">PsYK624_034060</name>
</gene>